<accession>A0ABM9AQJ4</accession>
<protein>
    <submittedName>
        <fullName evidence="1">Uncharacterized protein</fullName>
    </submittedName>
</protein>
<gene>
    <name evidence="1" type="ORF">EMA8858_02288</name>
</gene>
<sequence length="102" mass="11781">MPLLFSHFVEHQQSNPLMTFGEFLYHHYAIDHGDDGDAATDNKLPFKSHDQCWSFVFPISIFHTIQLSQIQTVIIEKKNILFSASANIISAYLSTIWQPPRF</sequence>
<keyword evidence="2" id="KW-1185">Reference proteome</keyword>
<dbReference type="Proteomes" id="UP000837932">
    <property type="component" value="Unassembled WGS sequence"/>
</dbReference>
<dbReference type="EMBL" id="CAKLPY010000002">
    <property type="protein sequence ID" value="CAH0996158.1"/>
    <property type="molecule type" value="Genomic_DNA"/>
</dbReference>
<comment type="caution">
    <text evidence="1">The sequence shown here is derived from an EMBL/GenBank/DDBJ whole genome shotgun (WGS) entry which is preliminary data.</text>
</comment>
<evidence type="ECO:0000313" key="1">
    <source>
        <dbReference type="EMBL" id="CAH0996158.1"/>
    </source>
</evidence>
<evidence type="ECO:0000313" key="2">
    <source>
        <dbReference type="Proteomes" id="UP000837932"/>
    </source>
</evidence>
<name>A0ABM9AQJ4_9BACT</name>
<proteinExistence type="predicted"/>
<reference evidence="1" key="1">
    <citation type="submission" date="2021-12" db="EMBL/GenBank/DDBJ databases">
        <authorList>
            <person name="Rodrigo-Torres L."/>
            <person name="Arahal R. D."/>
            <person name="Lucena T."/>
        </authorList>
    </citation>
    <scope>NUCLEOTIDE SEQUENCE</scope>
    <source>
        <strain evidence="1">CECT 8858</strain>
    </source>
</reference>
<organism evidence="1 2">
    <name type="scientific">Emticicia aquatica</name>
    <dbReference type="NCBI Taxonomy" id="1681835"/>
    <lineage>
        <taxon>Bacteria</taxon>
        <taxon>Pseudomonadati</taxon>
        <taxon>Bacteroidota</taxon>
        <taxon>Cytophagia</taxon>
        <taxon>Cytophagales</taxon>
        <taxon>Leadbetterellaceae</taxon>
        <taxon>Emticicia</taxon>
    </lineage>
</organism>